<reference evidence="4 5" key="1">
    <citation type="journal article" date="2016" name="Nat. Commun.">
        <title>Thousands of microbial genomes shed light on interconnected biogeochemical processes in an aquifer system.</title>
        <authorList>
            <person name="Anantharaman K."/>
            <person name="Brown C.T."/>
            <person name="Hug L.A."/>
            <person name="Sharon I."/>
            <person name="Castelle C.J."/>
            <person name="Probst A.J."/>
            <person name="Thomas B.C."/>
            <person name="Singh A."/>
            <person name="Wilkins M.J."/>
            <person name="Karaoz U."/>
            <person name="Brodie E.L."/>
            <person name="Williams K.H."/>
            <person name="Hubbard S.S."/>
            <person name="Banfield J.F."/>
        </authorList>
    </citation>
    <scope>NUCLEOTIDE SEQUENCE [LARGE SCALE GENOMIC DNA]</scope>
</reference>
<evidence type="ECO:0000256" key="1">
    <source>
        <dbReference type="SAM" id="Phobius"/>
    </source>
</evidence>
<dbReference type="InterPro" id="IPR035328">
    <property type="entry name" value="DUF3048_C"/>
</dbReference>
<proteinExistence type="predicted"/>
<dbReference type="Pfam" id="PF11258">
    <property type="entry name" value="DUF3048"/>
    <property type="match status" value="1"/>
</dbReference>
<dbReference type="Gene3D" id="3.50.90.10">
    <property type="entry name" value="YerB-like"/>
    <property type="match status" value="1"/>
</dbReference>
<dbReference type="Pfam" id="PF17479">
    <property type="entry name" value="DUF3048_C"/>
    <property type="match status" value="1"/>
</dbReference>
<feature type="domain" description="DUF3048" evidence="3">
    <location>
        <begin position="228"/>
        <end position="338"/>
    </location>
</feature>
<sequence>MSDSSKNKIMINQNKLLIVFGGIALAVFVVIVIWWNQKKIIDINGSSLVSPSVVDKMGIITGTKCTNGDGRLFSVMMPSDPETRPLSGIAQADMVFEMPVTPGGITRMMAVFQCEQPEKIGSIRSAREDFIPLAAGLKSIYAHWGGERSALTRLNAGVLDNLDALTNKGGAFYRAAGIKAPHNGFTSYERLANASELLKYEPKNSFAGYPHDDKKPNRNLSNLVDGIDIDFDTIYDVKWTYNPESNTYSRSRGGRPEIDKNNNQTVTASVVAVVHTTWTPLAGQYINVRVSGVGALEVYQNGVIITGTWQKATAVDSKLFFYDHEGKEIKFTPGKIWVEIAAK</sequence>
<dbReference type="AlphaFoldDB" id="A0A1F8GZP8"/>
<feature type="domain" description="DUF3048" evidence="2">
    <location>
        <begin position="68"/>
        <end position="196"/>
    </location>
</feature>
<accession>A0A1F8GZP8</accession>
<evidence type="ECO:0000313" key="5">
    <source>
        <dbReference type="Proteomes" id="UP000177111"/>
    </source>
</evidence>
<feature type="transmembrane region" description="Helical" evidence="1">
    <location>
        <begin position="16"/>
        <end position="35"/>
    </location>
</feature>
<dbReference type="InterPro" id="IPR023158">
    <property type="entry name" value="YerB-like_sf"/>
</dbReference>
<name>A0A1F8GZP8_9BACT</name>
<comment type="caution">
    <text evidence="4">The sequence shown here is derived from an EMBL/GenBank/DDBJ whole genome shotgun (WGS) entry which is preliminary data.</text>
</comment>
<keyword evidence="1" id="KW-0472">Membrane</keyword>
<dbReference type="InterPro" id="IPR021416">
    <property type="entry name" value="DUF3048_N"/>
</dbReference>
<evidence type="ECO:0000259" key="2">
    <source>
        <dbReference type="Pfam" id="PF11258"/>
    </source>
</evidence>
<dbReference type="SUPFAM" id="SSF159774">
    <property type="entry name" value="YerB-like"/>
    <property type="match status" value="1"/>
</dbReference>
<evidence type="ECO:0000259" key="3">
    <source>
        <dbReference type="Pfam" id="PF17479"/>
    </source>
</evidence>
<evidence type="ECO:0000313" key="4">
    <source>
        <dbReference type="EMBL" id="OGN30903.1"/>
    </source>
</evidence>
<organism evidence="4 5">
    <name type="scientific">Candidatus Yanofskybacteria bacterium RIFCSPLOWO2_02_FULL_44_18</name>
    <dbReference type="NCBI Taxonomy" id="1802705"/>
    <lineage>
        <taxon>Bacteria</taxon>
        <taxon>Candidatus Yanofskyibacteriota</taxon>
    </lineage>
</organism>
<dbReference type="Proteomes" id="UP000177111">
    <property type="component" value="Unassembled WGS sequence"/>
</dbReference>
<keyword evidence="1" id="KW-1133">Transmembrane helix</keyword>
<keyword evidence="1" id="KW-0812">Transmembrane</keyword>
<gene>
    <name evidence="4" type="ORF">A3I96_01330</name>
</gene>
<evidence type="ECO:0008006" key="6">
    <source>
        <dbReference type="Google" id="ProtNLM"/>
    </source>
</evidence>
<dbReference type="EMBL" id="MGKT01000007">
    <property type="protein sequence ID" value="OGN30903.1"/>
    <property type="molecule type" value="Genomic_DNA"/>
</dbReference>
<protein>
    <recommendedName>
        <fullName evidence="6">DUF3048 domain-containing protein</fullName>
    </recommendedName>
</protein>